<dbReference type="OrthoDB" id="232867at2"/>
<dbReference type="InterPro" id="IPR001242">
    <property type="entry name" value="Condensation_dom"/>
</dbReference>
<keyword evidence="2" id="KW-0012">Acyltransferase</keyword>
<dbReference type="InterPro" id="IPR023213">
    <property type="entry name" value="CAT-like_dom_sf"/>
</dbReference>
<dbReference type="GO" id="GO:0016746">
    <property type="term" value="F:acyltransferase activity"/>
    <property type="evidence" value="ECO:0007669"/>
    <property type="project" value="UniProtKB-KW"/>
</dbReference>
<dbReference type="AlphaFoldDB" id="A0A5C6CTI2"/>
<proteinExistence type="predicted"/>
<feature type="domain" description="Condensation" evidence="1">
    <location>
        <begin position="31"/>
        <end position="282"/>
    </location>
</feature>
<dbReference type="SUPFAM" id="SSF52777">
    <property type="entry name" value="CoA-dependent acyltransferases"/>
    <property type="match status" value="2"/>
</dbReference>
<dbReference type="Gene3D" id="3.30.559.30">
    <property type="entry name" value="Nonribosomal peptide synthetase, condensation domain"/>
    <property type="match status" value="1"/>
</dbReference>
<dbReference type="InterPro" id="IPR052058">
    <property type="entry name" value="Alcohol_O-acetyltransferase"/>
</dbReference>
<accession>A0A5C6CTI2</accession>
<dbReference type="EMBL" id="SJPS01000004">
    <property type="protein sequence ID" value="TWU26049.1"/>
    <property type="molecule type" value="Genomic_DNA"/>
</dbReference>
<dbReference type="Gene3D" id="3.30.559.10">
    <property type="entry name" value="Chloramphenicol acetyltransferase-like domain"/>
    <property type="match status" value="1"/>
</dbReference>
<dbReference type="Pfam" id="PF00668">
    <property type="entry name" value="Condensation"/>
    <property type="match status" value="1"/>
</dbReference>
<comment type="caution">
    <text evidence="2">The sequence shown here is derived from an EMBL/GenBank/DDBJ whole genome shotgun (WGS) entry which is preliminary data.</text>
</comment>
<dbReference type="PANTHER" id="PTHR28037:SF1">
    <property type="entry name" value="ALCOHOL O-ACETYLTRANSFERASE 1-RELATED"/>
    <property type="match status" value="1"/>
</dbReference>
<evidence type="ECO:0000313" key="2">
    <source>
        <dbReference type="EMBL" id="TWU26049.1"/>
    </source>
</evidence>
<sequence length="442" mass="50090">MAEELFPLPLTPFEYYYWCDDRPEYPTTFPLELLFRGPLKREPLEAAILACLDRHPLLNANLDVSAKFPQWVASQEKLLPLDWHDDLTPIDYAAGRFIDLAQKIGVRVWARTTAERSRLVLQFHHACCDALGALQFVADLLVAYDSAVAGNEPNVKLEPLEPERLIMRADYGLTEAGYKPNWRDALRTARFWLSRLMCKPAIVAAPHSQNTKPANQTDLGYITHVLSKEDRGRLQSRANEADASINDLLLTEFLVALSEWNRKHGGDQRRLVVNVPVSLRTRIDQKLPAANVLGFWFLDRKASQCNDDRALLRGIREELEAVKKWRLPLYFIGGLGYACRFPTLIRRVLRGNKSFATAVLSNSGRALAKLPLEHQHRQWISGGAVLEQITGVPPVRPGTRVSIIVANYAYTTTINLHWDPLELDETAARALLDAYVRRILKS</sequence>
<dbReference type="RefSeq" id="WP_146451600.1">
    <property type="nucleotide sequence ID" value="NZ_SJPS01000004.1"/>
</dbReference>
<name>A0A5C6CTI2_9BACT</name>
<protein>
    <submittedName>
        <fullName evidence="2">Acyltransferase PapA5</fullName>
    </submittedName>
</protein>
<evidence type="ECO:0000313" key="3">
    <source>
        <dbReference type="Proteomes" id="UP000318437"/>
    </source>
</evidence>
<reference evidence="2 3" key="1">
    <citation type="submission" date="2019-02" db="EMBL/GenBank/DDBJ databases">
        <title>Deep-cultivation of Planctomycetes and their phenomic and genomic characterization uncovers novel biology.</title>
        <authorList>
            <person name="Wiegand S."/>
            <person name="Jogler M."/>
            <person name="Boedeker C."/>
            <person name="Pinto D."/>
            <person name="Vollmers J."/>
            <person name="Rivas-Marin E."/>
            <person name="Kohn T."/>
            <person name="Peeters S.H."/>
            <person name="Heuer A."/>
            <person name="Rast P."/>
            <person name="Oberbeckmann S."/>
            <person name="Bunk B."/>
            <person name="Jeske O."/>
            <person name="Meyerdierks A."/>
            <person name="Storesund J.E."/>
            <person name="Kallscheuer N."/>
            <person name="Luecker S."/>
            <person name="Lage O.M."/>
            <person name="Pohl T."/>
            <person name="Merkel B.J."/>
            <person name="Hornburger P."/>
            <person name="Mueller R.-W."/>
            <person name="Bruemmer F."/>
            <person name="Labrenz M."/>
            <person name="Spormann A.M."/>
            <person name="Op Den Camp H."/>
            <person name="Overmann J."/>
            <person name="Amann R."/>
            <person name="Jetten M.S.M."/>
            <person name="Mascher T."/>
            <person name="Medema M.H."/>
            <person name="Devos D.P."/>
            <person name="Kaster A.-K."/>
            <person name="Ovreas L."/>
            <person name="Rohde M."/>
            <person name="Galperin M.Y."/>
            <person name="Jogler C."/>
        </authorList>
    </citation>
    <scope>NUCLEOTIDE SEQUENCE [LARGE SCALE GENOMIC DNA]</scope>
    <source>
        <strain evidence="2 3">Pla144</strain>
    </source>
</reference>
<keyword evidence="2" id="KW-0808">Transferase</keyword>
<organism evidence="2 3">
    <name type="scientific">Bythopirellula polymerisocia</name>
    <dbReference type="NCBI Taxonomy" id="2528003"/>
    <lineage>
        <taxon>Bacteria</taxon>
        <taxon>Pseudomonadati</taxon>
        <taxon>Planctomycetota</taxon>
        <taxon>Planctomycetia</taxon>
        <taxon>Pirellulales</taxon>
        <taxon>Lacipirellulaceae</taxon>
        <taxon>Bythopirellula</taxon>
    </lineage>
</organism>
<keyword evidence="3" id="KW-1185">Reference proteome</keyword>
<gene>
    <name evidence="2" type="ORF">Pla144_32660</name>
</gene>
<dbReference type="PANTHER" id="PTHR28037">
    <property type="entry name" value="ALCOHOL O-ACETYLTRANSFERASE 1-RELATED"/>
    <property type="match status" value="1"/>
</dbReference>
<evidence type="ECO:0000259" key="1">
    <source>
        <dbReference type="Pfam" id="PF00668"/>
    </source>
</evidence>
<dbReference type="Proteomes" id="UP000318437">
    <property type="component" value="Unassembled WGS sequence"/>
</dbReference>